<comment type="caution">
    <text evidence="2">The sequence shown here is derived from an EMBL/GenBank/DDBJ whole genome shotgun (WGS) entry which is preliminary data.</text>
</comment>
<evidence type="ECO:0000313" key="2">
    <source>
        <dbReference type="EMBL" id="TCD61030.1"/>
    </source>
</evidence>
<accession>A0A4R0R205</accession>
<sequence length="559" mass="63582">MEACHTVIDQYRRTIRLLAAKRNACTVTYRLPREILSEIMWNALDHRGSYGLSALERVCRHWRDVALGTPKLWSSVIATSDMHVCVQKTLLARAKQVPLYVDIALTDNPDPIQHGRATLRLLLSNITRIRQLHLTLSEQSMKTLQDLFPSPVTAPQLRSLVLSLGRDHAHVLPMFNLDMLPALTKVIIRSSEYHVNRLLPSVTSSNITIFEMASPGRRVRCIVSSEGLRTALRAMPRLEHLTLKDSLLPTNLILTPSNDPIHLPNVRILDIESSLLTLIWTLDNIHILASAVVTFTYTMDSWELEAGRHTELRDRVTTFLLSEMTDKLRHQKNPLRAAFWDAQQELYTGTVYPDTVYRMRLWIGPEVELSQASSGRAITMVLRGGSVMGYSGKLWESLPLNRVHVLTLRCGGPAYINLSQWKSFQQCLKRMESVETLRFVDWSPESLAHGNVLLWPGKSKGQFVFPRLRELELRGMPAGKVSKKWSWKQQSNTALNGGGSDKDPWPSRGSEVLRRTLTMWEVKRGPLERISLINCDFSTKQIGWFGLRTSIVKFRDATN</sequence>
<dbReference type="Gene3D" id="1.20.1280.50">
    <property type="match status" value="1"/>
</dbReference>
<evidence type="ECO:0000313" key="3">
    <source>
        <dbReference type="Proteomes" id="UP000292702"/>
    </source>
</evidence>
<evidence type="ECO:0000259" key="1">
    <source>
        <dbReference type="Pfam" id="PF12937"/>
    </source>
</evidence>
<proteinExistence type="predicted"/>
<dbReference type="Proteomes" id="UP000292702">
    <property type="component" value="Unassembled WGS sequence"/>
</dbReference>
<gene>
    <name evidence="2" type="ORF">EIP91_009134</name>
</gene>
<name>A0A4R0R205_9APHY</name>
<dbReference type="OrthoDB" id="3264373at2759"/>
<reference evidence="2 3" key="1">
    <citation type="submission" date="2018-11" db="EMBL/GenBank/DDBJ databases">
        <title>Genome assembly of Steccherinum ochraceum LE-BIN_3174, the white-rot fungus of the Steccherinaceae family (The Residual Polyporoid clade, Polyporales, Basidiomycota).</title>
        <authorList>
            <person name="Fedorova T.V."/>
            <person name="Glazunova O.A."/>
            <person name="Landesman E.O."/>
            <person name="Moiseenko K.V."/>
            <person name="Psurtseva N.V."/>
            <person name="Savinova O.S."/>
            <person name="Shakhova N.V."/>
            <person name="Tyazhelova T.V."/>
            <person name="Vasina D.V."/>
        </authorList>
    </citation>
    <scope>NUCLEOTIDE SEQUENCE [LARGE SCALE GENOMIC DNA]</scope>
    <source>
        <strain evidence="2 3">LE-BIN_3174</strain>
    </source>
</reference>
<dbReference type="AlphaFoldDB" id="A0A4R0R205"/>
<dbReference type="Pfam" id="PF12937">
    <property type="entry name" value="F-box-like"/>
    <property type="match status" value="1"/>
</dbReference>
<protein>
    <recommendedName>
        <fullName evidence="1">F-box domain-containing protein</fullName>
    </recommendedName>
</protein>
<dbReference type="EMBL" id="RWJN01000513">
    <property type="protein sequence ID" value="TCD61030.1"/>
    <property type="molecule type" value="Genomic_DNA"/>
</dbReference>
<organism evidence="2 3">
    <name type="scientific">Steccherinum ochraceum</name>
    <dbReference type="NCBI Taxonomy" id="92696"/>
    <lineage>
        <taxon>Eukaryota</taxon>
        <taxon>Fungi</taxon>
        <taxon>Dikarya</taxon>
        <taxon>Basidiomycota</taxon>
        <taxon>Agaricomycotina</taxon>
        <taxon>Agaricomycetes</taxon>
        <taxon>Polyporales</taxon>
        <taxon>Steccherinaceae</taxon>
        <taxon>Steccherinum</taxon>
    </lineage>
</organism>
<feature type="domain" description="F-box" evidence="1">
    <location>
        <begin position="30"/>
        <end position="76"/>
    </location>
</feature>
<dbReference type="InterPro" id="IPR001810">
    <property type="entry name" value="F-box_dom"/>
</dbReference>
<keyword evidence="3" id="KW-1185">Reference proteome</keyword>